<dbReference type="PROSITE" id="PS51257">
    <property type="entry name" value="PROKAR_LIPOPROTEIN"/>
    <property type="match status" value="1"/>
</dbReference>
<comment type="caution">
    <text evidence="1">The sequence shown here is derived from an EMBL/GenBank/DDBJ whole genome shotgun (WGS) entry which is preliminary data.</text>
</comment>
<protein>
    <recommendedName>
        <fullName evidence="3">SusD/RagB family nutrient-binding outer membrane lipoprotein</fullName>
    </recommendedName>
</protein>
<sequence length="478" mass="54924">MKNIKLFVGLLLIVIVGCTNDSMEEVNKDYNALSEVNPIFLINGTLATLVAEDFQIEDWGHHVAYKNFNPGLYENFDATTPWNEIYLANKNLLEVIKSTSKKETLSDRTAHAMALVIRSTLFITLTDAYGDVPYSEAGFEDENGIIETPIYDKQKDIYLDCFEKLTEALELIGESDKILLGEADYIYKEDLQKWKVFANTVRLRMALRISNVDSGLSEKWFDEVAKFPIINSHEQSAKFERFDEAGYRNPLWTSTVHTFFMSKLMVDFLKDTNDPRLALFAKPNANNEYVGLENGRDFVDIALYSRMGDELSRADRATPILLYDEVCFIKAEMYLRGLGGVQDQNLANEWYQKGIRASMENYNIEEFTISNYLLNNPFATLNGNEEDMKEQIGVQKWLANIQNGYESYADMRRSGYPIIADRINNSTPEVSLGETKGKLPRRLKYPDNEMFYNSVNYNKAREATDGNSFLARMWWDVK</sequence>
<name>A0A918J792_9FLAO</name>
<dbReference type="Proteomes" id="UP000634668">
    <property type="component" value="Unassembled WGS sequence"/>
</dbReference>
<evidence type="ECO:0000313" key="2">
    <source>
        <dbReference type="Proteomes" id="UP000634668"/>
    </source>
</evidence>
<accession>A0A918J792</accession>
<dbReference type="Gene3D" id="1.25.40.390">
    <property type="match status" value="1"/>
</dbReference>
<dbReference type="InterPro" id="IPR041662">
    <property type="entry name" value="SusD-like_2"/>
</dbReference>
<reference evidence="1" key="1">
    <citation type="journal article" date="2014" name="Int. J. Syst. Evol. Microbiol.">
        <title>Complete genome sequence of Corynebacterium casei LMG S-19264T (=DSM 44701T), isolated from a smear-ripened cheese.</title>
        <authorList>
            <consortium name="US DOE Joint Genome Institute (JGI-PGF)"/>
            <person name="Walter F."/>
            <person name="Albersmeier A."/>
            <person name="Kalinowski J."/>
            <person name="Ruckert C."/>
        </authorList>
    </citation>
    <scope>NUCLEOTIDE SEQUENCE</scope>
    <source>
        <strain evidence="1">KCTC 12113</strain>
    </source>
</reference>
<evidence type="ECO:0008006" key="3">
    <source>
        <dbReference type="Google" id="ProtNLM"/>
    </source>
</evidence>
<keyword evidence="2" id="KW-1185">Reference proteome</keyword>
<organism evidence="1 2">
    <name type="scientific">Arenibacter certesii</name>
    <dbReference type="NCBI Taxonomy" id="228955"/>
    <lineage>
        <taxon>Bacteria</taxon>
        <taxon>Pseudomonadati</taxon>
        <taxon>Bacteroidota</taxon>
        <taxon>Flavobacteriia</taxon>
        <taxon>Flavobacteriales</taxon>
        <taxon>Flavobacteriaceae</taxon>
        <taxon>Arenibacter</taxon>
    </lineage>
</organism>
<gene>
    <name evidence="1" type="ORF">GCM10007383_35720</name>
</gene>
<dbReference type="AlphaFoldDB" id="A0A918J792"/>
<proteinExistence type="predicted"/>
<dbReference type="Pfam" id="PF12771">
    <property type="entry name" value="SusD-like_2"/>
    <property type="match status" value="1"/>
</dbReference>
<evidence type="ECO:0000313" key="1">
    <source>
        <dbReference type="EMBL" id="GGW48506.1"/>
    </source>
</evidence>
<dbReference type="RefSeq" id="WP_026815395.1">
    <property type="nucleotide sequence ID" value="NZ_BMWP01000036.1"/>
</dbReference>
<dbReference type="EMBL" id="BMWP01000036">
    <property type="protein sequence ID" value="GGW48506.1"/>
    <property type="molecule type" value="Genomic_DNA"/>
</dbReference>
<reference evidence="1" key="2">
    <citation type="submission" date="2020-09" db="EMBL/GenBank/DDBJ databases">
        <authorList>
            <person name="Sun Q."/>
            <person name="Kim S."/>
        </authorList>
    </citation>
    <scope>NUCLEOTIDE SEQUENCE</scope>
    <source>
        <strain evidence="1">KCTC 12113</strain>
    </source>
</reference>
<dbReference type="InterPro" id="IPR011990">
    <property type="entry name" value="TPR-like_helical_dom_sf"/>
</dbReference>
<dbReference type="SUPFAM" id="SSF48452">
    <property type="entry name" value="TPR-like"/>
    <property type="match status" value="1"/>
</dbReference>